<name>A0ABT9NRI9_9ACTN</name>
<dbReference type="Proteomes" id="UP001240447">
    <property type="component" value="Unassembled WGS sequence"/>
</dbReference>
<comment type="caution">
    <text evidence="1">The sequence shown here is derived from an EMBL/GenBank/DDBJ whole genome shotgun (WGS) entry which is preliminary data.</text>
</comment>
<evidence type="ECO:0000313" key="1">
    <source>
        <dbReference type="EMBL" id="MDP9822931.1"/>
    </source>
</evidence>
<evidence type="ECO:0000313" key="2">
    <source>
        <dbReference type="Proteomes" id="UP001240447"/>
    </source>
</evidence>
<protein>
    <submittedName>
        <fullName evidence="1">Uncharacterized protein</fullName>
    </submittedName>
</protein>
<proteinExistence type="predicted"/>
<sequence length="152" mass="16878">MDEGLADQVVDPNSAEVEVTHAEDGAALSSNAMVPNAAYCTIDGHYTVTWTFKSYLGNVRYRWFHRTNYCRGGGKVRVKSHNDGVRDADFMIQVREVVSKAKSGGGTGQARAYMQRHLESCVIKYGCTASSYPWNRSFINANGTYRHEGSNK</sequence>
<reference evidence="1 2" key="1">
    <citation type="submission" date="2023-07" db="EMBL/GenBank/DDBJ databases">
        <title>Sequencing the genomes of 1000 actinobacteria strains.</title>
        <authorList>
            <person name="Klenk H.-P."/>
        </authorList>
    </citation>
    <scope>NUCLEOTIDE SEQUENCE [LARGE SCALE GENOMIC DNA]</scope>
    <source>
        <strain evidence="1 2">GD13</strain>
    </source>
</reference>
<dbReference type="EMBL" id="JAUSQM010000001">
    <property type="protein sequence ID" value="MDP9822931.1"/>
    <property type="molecule type" value="Genomic_DNA"/>
</dbReference>
<organism evidence="1 2">
    <name type="scientific">Nocardioides massiliensis</name>
    <dbReference type="NCBI Taxonomy" id="1325935"/>
    <lineage>
        <taxon>Bacteria</taxon>
        <taxon>Bacillati</taxon>
        <taxon>Actinomycetota</taxon>
        <taxon>Actinomycetes</taxon>
        <taxon>Propionibacteriales</taxon>
        <taxon>Nocardioidaceae</taxon>
        <taxon>Nocardioides</taxon>
    </lineage>
</organism>
<accession>A0ABT9NRI9</accession>
<keyword evidence="2" id="KW-1185">Reference proteome</keyword>
<gene>
    <name evidence="1" type="ORF">J2S59_002740</name>
</gene>
<dbReference type="RefSeq" id="WP_068118897.1">
    <property type="nucleotide sequence ID" value="NZ_CCXJ01000157.1"/>
</dbReference>